<evidence type="ECO:0000313" key="4">
    <source>
        <dbReference type="Proteomes" id="UP000757232"/>
    </source>
</evidence>
<evidence type="ECO:0000256" key="1">
    <source>
        <dbReference type="SAM" id="Coils"/>
    </source>
</evidence>
<feature type="coiled-coil region" evidence="1">
    <location>
        <begin position="1"/>
        <end position="39"/>
    </location>
</feature>
<evidence type="ECO:0000313" key="3">
    <source>
        <dbReference type="EMBL" id="OCB84907.1"/>
    </source>
</evidence>
<dbReference type="EMBL" id="LNZH02000213">
    <property type="protein sequence ID" value="OCB84907.1"/>
    <property type="molecule type" value="Genomic_DNA"/>
</dbReference>
<feature type="region of interest" description="Disordered" evidence="2">
    <location>
        <begin position="802"/>
        <end position="824"/>
    </location>
</feature>
<protein>
    <submittedName>
        <fullName evidence="3">Uncharacterized protein</fullName>
    </submittedName>
</protein>
<evidence type="ECO:0000256" key="2">
    <source>
        <dbReference type="SAM" id="MobiDB-lite"/>
    </source>
</evidence>
<feature type="compositionally biased region" description="Basic and acidic residues" evidence="2">
    <location>
        <begin position="469"/>
        <end position="484"/>
    </location>
</feature>
<dbReference type="AlphaFoldDB" id="A0A9Q5HSB3"/>
<dbReference type="Proteomes" id="UP000757232">
    <property type="component" value="Unassembled WGS sequence"/>
</dbReference>
<feature type="region of interest" description="Disordered" evidence="2">
    <location>
        <begin position="458"/>
        <end position="484"/>
    </location>
</feature>
<reference evidence="3" key="1">
    <citation type="submission" date="2016-06" db="EMBL/GenBank/DDBJ databases">
        <title>Draft Genome sequence of the fungus Inonotus baumii.</title>
        <authorList>
            <person name="Zhu H."/>
            <person name="Lin W."/>
        </authorList>
    </citation>
    <scope>NUCLEOTIDE SEQUENCE</scope>
    <source>
        <strain evidence="3">821</strain>
    </source>
</reference>
<keyword evidence="4" id="KW-1185">Reference proteome</keyword>
<gene>
    <name evidence="3" type="ORF">A7U60_g8129</name>
</gene>
<comment type="caution">
    <text evidence="3">The sequence shown here is derived from an EMBL/GenBank/DDBJ whole genome shotgun (WGS) entry which is preliminary data.</text>
</comment>
<organism evidence="3 4">
    <name type="scientific">Sanghuangporus baumii</name>
    <name type="common">Phellinus baumii</name>
    <dbReference type="NCBI Taxonomy" id="108892"/>
    <lineage>
        <taxon>Eukaryota</taxon>
        <taxon>Fungi</taxon>
        <taxon>Dikarya</taxon>
        <taxon>Basidiomycota</taxon>
        <taxon>Agaricomycotina</taxon>
        <taxon>Agaricomycetes</taxon>
        <taxon>Hymenochaetales</taxon>
        <taxon>Hymenochaetaceae</taxon>
        <taxon>Sanghuangporus</taxon>
    </lineage>
</organism>
<proteinExistence type="predicted"/>
<dbReference type="OrthoDB" id="3246627at2759"/>
<name>A0A9Q5HSB3_SANBA</name>
<keyword evidence="1" id="KW-0175">Coiled coil</keyword>
<sequence>MKEENRRLEEVVADNNEKLTELERKAGALRAEASLYKSQVTWLANGPSALVEGQVHALREQICVLMAENQQIEEEHYKKLTELQDDILMLREKCRGLQTQVSRSKEQIHQLKEFKTKAFKAIRLTQDGIFRDEIRAIIRKLASLGIALSKCGSALGIFIQAYCEILGVNFGESKAKIRIPSLRTVRRIVGEAYVASNLQNAVELMESKGFTTGGDGTTDKAQNFDAFHYNILLPSTDGSPPSTRHVRFANLQLAPNHRSETQVQEELTYMEEIVDQFNRSPLASQPGGPELPLSSSFLAIKYHGTHGDHAEDQKAKHRLLESWKQEMTLRGLGAKYLHSQPVDERYALVLEARRKVIYGLGGETAWEELTEEAKKEKDMKMMNELCESLADRALDELTEEERRQARMFVWAGCGMHKDLNAVKGGDEAMRLEWMKHDCSPTLLANKDNDAVLELAELEESEDVENEDTSGTRKETAAEKRARELSRGGGMKTGLLMGLLLNNTNEKIGYHHIFRDYSIVHLGYGGNYPQTSNTRYSSYLDAAAETLAHLSFYIGFMKYIEFSKKNPGLNHMESNVLKALNDPPTLTELACFALYREAVSVPYIASVRGTGLEDVNALELGPLLQKVKSHINKLIDDPTIIISPDSSPQEATLSGNEAWDRPDTIRSIQNLIAESKLPMLEDLFKAFLRGALDTWERFSAEFNDDGAIAALTEGERQQVWMPATNDANEGALGSYRVFAKKNPNGSLKLFNALFRYRRNNTENFIETKLTAKEHSRFLRQEVHRVDAMKPDRKWRREVIDENVRESNDKRQKRNARDQRRQERDEELRGLAVELDREAIKLMKSTDLKNQLDKLRKYKNNRLNIPRDSELKNKTARLHAMLDALDKKYELVCEAAESGVTESFSEGSSRSRLPLGQIQIPNC</sequence>
<accession>A0A9Q5HSB3</accession>
<feature type="compositionally biased region" description="Acidic residues" evidence="2">
    <location>
        <begin position="458"/>
        <end position="467"/>
    </location>
</feature>